<keyword evidence="5 6" id="KW-0694">RNA-binding</keyword>
<keyword evidence="9" id="KW-1185">Reference proteome</keyword>
<dbReference type="Pfam" id="PF01189">
    <property type="entry name" value="Methyltr_RsmB-F"/>
    <property type="match status" value="1"/>
</dbReference>
<evidence type="ECO:0000259" key="7">
    <source>
        <dbReference type="PROSITE" id="PS51686"/>
    </source>
</evidence>
<dbReference type="InterPro" id="IPR027391">
    <property type="entry name" value="Nol1_Nop2_Fmu_2"/>
</dbReference>
<dbReference type="Gene3D" id="3.30.70.1170">
    <property type="entry name" value="Sun protein, domain 3"/>
    <property type="match status" value="1"/>
</dbReference>
<sequence>MNPSNLSRAELPDAFQVQMQAQLGAALPEFETALTQPTPVSVRVNPRKADYDTSNLQQVPWCSDGFYLPERPSFTLDPLFQAGAYYVQEASSMLLNVALKQTVNLNRPVRVLDLCAAPGGKSTLLASALSPDSLLICNEVIRSRVAVLRENMDKWGYPNVVISNHDPEEMDKLAGFFDVVVVDAPCSGEGLFRKDPDAVQEWSEANVQLCSARQKRILAAASPLLDEGGILIYSTCTYNDAENTENVQYLIENGFRNRSLDLPPHWNVVEKKTGDAVGYQCYPHRVRGEGFFISVFQKTSFTASVKLDARTFRSIRALRPREAASAAKWLQSPTDFSFWEKPNGDVMALPKSLEKTFLFLDSAIRNKGFGLEMGQFKGQDFIPSHALALSTAINQTLPALPLSKEDALRFFKKENLVFDEPVKGWLLAQYNGLNLGWVKGVGNRVNNYLPKDWRIRMDIKEYV</sequence>
<dbReference type="Pfam" id="PF13636">
    <property type="entry name" value="Methyltranf_PUA"/>
    <property type="match status" value="1"/>
</dbReference>
<dbReference type="GO" id="GO:0008173">
    <property type="term" value="F:RNA methyltransferase activity"/>
    <property type="evidence" value="ECO:0007669"/>
    <property type="project" value="InterPro"/>
</dbReference>
<dbReference type="EMBL" id="JACXAA010000018">
    <property type="protein sequence ID" value="MBD2757156.1"/>
    <property type="molecule type" value="Genomic_DNA"/>
</dbReference>
<feature type="binding site" evidence="6">
    <location>
        <begin position="115"/>
        <end position="121"/>
    </location>
    <ligand>
        <name>S-adenosyl-L-methionine</name>
        <dbReference type="ChEBI" id="CHEBI:59789"/>
    </ligand>
</feature>
<dbReference type="PANTHER" id="PTHR22807:SF30">
    <property type="entry name" value="28S RRNA (CYTOSINE(4447)-C(5))-METHYLTRANSFERASE-RELATED"/>
    <property type="match status" value="1"/>
</dbReference>
<organism evidence="8 9">
    <name type="scientific">Spirosoma validum</name>
    <dbReference type="NCBI Taxonomy" id="2771355"/>
    <lineage>
        <taxon>Bacteria</taxon>
        <taxon>Pseudomonadati</taxon>
        <taxon>Bacteroidota</taxon>
        <taxon>Cytophagia</taxon>
        <taxon>Cytophagales</taxon>
        <taxon>Cytophagaceae</taxon>
        <taxon>Spirosoma</taxon>
    </lineage>
</organism>
<comment type="similarity">
    <text evidence="6">Belongs to the class I-like SAM-binding methyltransferase superfamily. RsmB/NOP family.</text>
</comment>
<evidence type="ECO:0000313" key="8">
    <source>
        <dbReference type="EMBL" id="MBD2757156.1"/>
    </source>
</evidence>
<evidence type="ECO:0000256" key="1">
    <source>
        <dbReference type="ARBA" id="ARBA00022490"/>
    </source>
</evidence>
<dbReference type="Gene3D" id="3.40.50.150">
    <property type="entry name" value="Vaccinia Virus protein VP39"/>
    <property type="match status" value="1"/>
</dbReference>
<feature type="active site" description="Nucleophile" evidence="6">
    <location>
        <position position="236"/>
    </location>
</feature>
<feature type="binding site" evidence="6">
    <location>
        <position position="183"/>
    </location>
    <ligand>
        <name>S-adenosyl-L-methionine</name>
        <dbReference type="ChEBI" id="CHEBI:59789"/>
    </ligand>
</feature>
<gene>
    <name evidence="8" type="ORF">IC230_30035</name>
</gene>
<dbReference type="CDD" id="cd02440">
    <property type="entry name" value="AdoMet_MTases"/>
    <property type="match status" value="1"/>
</dbReference>
<accession>A0A927B8I0</accession>
<proteinExistence type="inferred from homology"/>
<dbReference type="InterPro" id="IPR029063">
    <property type="entry name" value="SAM-dependent_MTases_sf"/>
</dbReference>
<evidence type="ECO:0000256" key="4">
    <source>
        <dbReference type="ARBA" id="ARBA00022691"/>
    </source>
</evidence>
<dbReference type="RefSeq" id="WP_191042781.1">
    <property type="nucleotide sequence ID" value="NZ_JACXAA010000018.1"/>
</dbReference>
<dbReference type="AlphaFoldDB" id="A0A927B8I0"/>
<feature type="domain" description="SAM-dependent MTase RsmB/NOP-type" evidence="7">
    <location>
        <begin position="1"/>
        <end position="299"/>
    </location>
</feature>
<comment type="caution">
    <text evidence="8">The sequence shown here is derived from an EMBL/GenBank/DDBJ whole genome shotgun (WGS) entry which is preliminary data.</text>
</comment>
<dbReference type="Proteomes" id="UP000653797">
    <property type="component" value="Unassembled WGS sequence"/>
</dbReference>
<feature type="binding site" evidence="6">
    <location>
        <position position="166"/>
    </location>
    <ligand>
        <name>S-adenosyl-L-methionine</name>
        <dbReference type="ChEBI" id="CHEBI:59789"/>
    </ligand>
</feature>
<keyword evidence="2 6" id="KW-0489">Methyltransferase</keyword>
<dbReference type="InterPro" id="IPR049560">
    <property type="entry name" value="MeTrfase_RsmB-F_NOP2_cat"/>
</dbReference>
<dbReference type="InterPro" id="IPR023267">
    <property type="entry name" value="RCMT"/>
</dbReference>
<dbReference type="GO" id="GO:0003723">
    <property type="term" value="F:RNA binding"/>
    <property type="evidence" value="ECO:0007669"/>
    <property type="project" value="UniProtKB-UniRule"/>
</dbReference>
<keyword evidence="1" id="KW-0963">Cytoplasm</keyword>
<evidence type="ECO:0000256" key="6">
    <source>
        <dbReference type="PROSITE-ProRule" id="PRU01023"/>
    </source>
</evidence>
<evidence type="ECO:0000256" key="5">
    <source>
        <dbReference type="ARBA" id="ARBA00022884"/>
    </source>
</evidence>
<evidence type="ECO:0000256" key="2">
    <source>
        <dbReference type="ARBA" id="ARBA00022603"/>
    </source>
</evidence>
<keyword evidence="3 6" id="KW-0808">Transferase</keyword>
<dbReference type="InterPro" id="IPR031341">
    <property type="entry name" value="Methyltr_RsmF_N"/>
</dbReference>
<protein>
    <submittedName>
        <fullName evidence="8">RNA methyltransferase</fullName>
    </submittedName>
</protein>
<reference evidence="8" key="1">
    <citation type="submission" date="2020-09" db="EMBL/GenBank/DDBJ databases">
        <authorList>
            <person name="Kim M.K."/>
        </authorList>
    </citation>
    <scope>NUCLEOTIDE SEQUENCE</scope>
    <source>
        <strain evidence="8">BT704</strain>
    </source>
</reference>
<name>A0A927B8I0_9BACT</name>
<dbReference type="SUPFAM" id="SSF53335">
    <property type="entry name" value="S-adenosyl-L-methionine-dependent methyltransferases"/>
    <property type="match status" value="1"/>
</dbReference>
<dbReference type="PROSITE" id="PS51686">
    <property type="entry name" value="SAM_MT_RSMB_NOP"/>
    <property type="match status" value="1"/>
</dbReference>
<keyword evidence="4 6" id="KW-0949">S-adenosyl-L-methionine</keyword>
<dbReference type="InterPro" id="IPR001678">
    <property type="entry name" value="MeTrfase_RsmB-F_NOP2_dom"/>
</dbReference>
<dbReference type="GO" id="GO:0001510">
    <property type="term" value="P:RNA methylation"/>
    <property type="evidence" value="ECO:0007669"/>
    <property type="project" value="InterPro"/>
</dbReference>
<dbReference type="PRINTS" id="PR02008">
    <property type="entry name" value="RCMTFAMILY"/>
</dbReference>
<feature type="binding site" evidence="6">
    <location>
        <position position="139"/>
    </location>
    <ligand>
        <name>S-adenosyl-L-methionine</name>
        <dbReference type="ChEBI" id="CHEBI:59789"/>
    </ligand>
</feature>
<evidence type="ECO:0000256" key="3">
    <source>
        <dbReference type="ARBA" id="ARBA00022679"/>
    </source>
</evidence>
<evidence type="ECO:0000313" key="9">
    <source>
        <dbReference type="Proteomes" id="UP000653797"/>
    </source>
</evidence>
<dbReference type="PANTHER" id="PTHR22807">
    <property type="entry name" value="NOP2 YEAST -RELATED NOL1/NOP2/FMU SUN DOMAIN-CONTAINING"/>
    <property type="match status" value="1"/>
</dbReference>
<dbReference type="Pfam" id="PF17125">
    <property type="entry name" value="Methyltr_RsmF_N"/>
    <property type="match status" value="1"/>
</dbReference>
<dbReference type="Gene3D" id="2.30.130.60">
    <property type="match status" value="1"/>
</dbReference>